<dbReference type="EMBL" id="JAODUO010000401">
    <property type="protein sequence ID" value="KAK2181369.1"/>
    <property type="molecule type" value="Genomic_DNA"/>
</dbReference>
<proteinExistence type="predicted"/>
<accession>A0AAD9L112</accession>
<keyword evidence="4" id="KW-1185">Reference proteome</keyword>
<gene>
    <name evidence="3" type="ORF">NP493_401g02028</name>
</gene>
<dbReference type="PROSITE" id="PS50222">
    <property type="entry name" value="EF_HAND_2"/>
    <property type="match status" value="2"/>
</dbReference>
<dbReference type="Gene3D" id="3.80.10.10">
    <property type="entry name" value="Ribonuclease Inhibitor"/>
    <property type="match status" value="1"/>
</dbReference>
<dbReference type="GO" id="GO:0005509">
    <property type="term" value="F:calcium ion binding"/>
    <property type="evidence" value="ECO:0007669"/>
    <property type="project" value="InterPro"/>
</dbReference>
<feature type="domain" description="EF-hand" evidence="2">
    <location>
        <begin position="467"/>
        <end position="502"/>
    </location>
</feature>
<dbReference type="InterPro" id="IPR032675">
    <property type="entry name" value="LRR_dom_sf"/>
</dbReference>
<feature type="compositionally biased region" description="Basic and acidic residues" evidence="1">
    <location>
        <begin position="79"/>
        <end position="90"/>
    </location>
</feature>
<dbReference type="InterPro" id="IPR011992">
    <property type="entry name" value="EF-hand-dom_pair"/>
</dbReference>
<dbReference type="CDD" id="cd00051">
    <property type="entry name" value="EFh"/>
    <property type="match status" value="1"/>
</dbReference>
<evidence type="ECO:0000259" key="2">
    <source>
        <dbReference type="PROSITE" id="PS50222"/>
    </source>
</evidence>
<feature type="compositionally biased region" description="Basic residues" evidence="1">
    <location>
        <begin position="49"/>
        <end position="58"/>
    </location>
</feature>
<feature type="domain" description="EF-hand" evidence="2">
    <location>
        <begin position="503"/>
        <end position="526"/>
    </location>
</feature>
<reference evidence="3" key="1">
    <citation type="journal article" date="2023" name="Mol. Biol. Evol.">
        <title>Third-Generation Sequencing Reveals the Adaptive Role of the Epigenome in Three Deep-Sea Polychaetes.</title>
        <authorList>
            <person name="Perez M."/>
            <person name="Aroh O."/>
            <person name="Sun Y."/>
            <person name="Lan Y."/>
            <person name="Juniper S.K."/>
            <person name="Young C.R."/>
            <person name="Angers B."/>
            <person name="Qian P.Y."/>
        </authorList>
    </citation>
    <scope>NUCLEOTIDE SEQUENCE</scope>
    <source>
        <strain evidence="3">R07B-5</strain>
    </source>
</reference>
<dbReference type="AlphaFoldDB" id="A0AAD9L112"/>
<dbReference type="InterPro" id="IPR001611">
    <property type="entry name" value="Leu-rich_rpt"/>
</dbReference>
<dbReference type="Pfam" id="PF13516">
    <property type="entry name" value="LRR_6"/>
    <property type="match status" value="6"/>
</dbReference>
<dbReference type="InterPro" id="IPR052394">
    <property type="entry name" value="LRR-containing"/>
</dbReference>
<dbReference type="PANTHER" id="PTHR24114">
    <property type="entry name" value="LEUCINE RICH REPEAT FAMILY PROTEIN"/>
    <property type="match status" value="1"/>
</dbReference>
<evidence type="ECO:0000313" key="3">
    <source>
        <dbReference type="EMBL" id="KAK2181369.1"/>
    </source>
</evidence>
<dbReference type="InterPro" id="IPR002048">
    <property type="entry name" value="EF_hand_dom"/>
</dbReference>
<dbReference type="SMART" id="SM00368">
    <property type="entry name" value="LRR_RI"/>
    <property type="match status" value="8"/>
</dbReference>
<feature type="region of interest" description="Disordered" evidence="1">
    <location>
        <begin position="33"/>
        <end position="92"/>
    </location>
</feature>
<dbReference type="Proteomes" id="UP001209878">
    <property type="component" value="Unassembled WGS sequence"/>
</dbReference>
<evidence type="ECO:0000256" key="1">
    <source>
        <dbReference type="SAM" id="MobiDB-lite"/>
    </source>
</evidence>
<dbReference type="Pfam" id="PF13499">
    <property type="entry name" value="EF-hand_7"/>
    <property type="match status" value="1"/>
</dbReference>
<organism evidence="3 4">
    <name type="scientific">Ridgeia piscesae</name>
    <name type="common">Tubeworm</name>
    <dbReference type="NCBI Taxonomy" id="27915"/>
    <lineage>
        <taxon>Eukaryota</taxon>
        <taxon>Metazoa</taxon>
        <taxon>Spiralia</taxon>
        <taxon>Lophotrochozoa</taxon>
        <taxon>Annelida</taxon>
        <taxon>Polychaeta</taxon>
        <taxon>Sedentaria</taxon>
        <taxon>Canalipalpata</taxon>
        <taxon>Sabellida</taxon>
        <taxon>Siboglinidae</taxon>
        <taxon>Ridgeia</taxon>
    </lineage>
</organism>
<dbReference type="SUPFAM" id="SSF47473">
    <property type="entry name" value="EF-hand"/>
    <property type="match status" value="1"/>
</dbReference>
<protein>
    <recommendedName>
        <fullName evidence="2">EF-hand domain-containing protein</fullName>
    </recommendedName>
</protein>
<dbReference type="Gene3D" id="1.10.238.10">
    <property type="entry name" value="EF-hand"/>
    <property type="match status" value="1"/>
</dbReference>
<name>A0AAD9L112_RIDPI</name>
<dbReference type="PANTHER" id="PTHR24114:SF50">
    <property type="entry name" value="RNI-LIKE PROTEIN"/>
    <property type="match status" value="1"/>
</dbReference>
<comment type="caution">
    <text evidence="3">The sequence shown here is derived from an EMBL/GenBank/DDBJ whole genome shotgun (WGS) entry which is preliminary data.</text>
</comment>
<sequence length="526" mass="58037">MMMFSSGLPGKNSTAPQCHLKLRSASAFPPNIYTVRPLSSNPGTQRKVGVPRKKRRPHTACSFPSGHRRDLLSDDEYDRSDSSRWGDKSARSPRVASHTVFSDFSDDIFSDSGWDTDLEVEDPPSSPDFSGTRVYKDSCQQLGVIPASYFLRHLDDAGLYMTHHGLGPKNVKPIAIALVSNPCIQELNLSDNWLGDEGGHYICDMLRENMYISDLNLSENKLGAAFARDLCQVLAVNVSLTHLNLSGNWFDDEAAVYLATAVTKTTKIEYLNLSGNKLGPAAGVILGPALAENSSIRNLDLSWNGLSHRGAISIANGIKLNVLMSSINLAWNGFGMDGAKALGDALKVNSALTELHIPNNRITTEGAVLLGKGLTVNDSLRVLKMGKNPMCSPGCYAIVAAILKNDSSIIEDLDFSDIPVNNDFKELLVQLREQRPDIRVNFHGEATLKKQKQVIHPMTKLRNFIERKNIRLLDFFNMLDTDHSMSITRQEFSEGIQKSGINLSEEEVVILLDFLDKDGDGEIDYR</sequence>
<dbReference type="SUPFAM" id="SSF52047">
    <property type="entry name" value="RNI-like"/>
    <property type="match status" value="1"/>
</dbReference>
<evidence type="ECO:0000313" key="4">
    <source>
        <dbReference type="Proteomes" id="UP001209878"/>
    </source>
</evidence>